<accession>A0AAD7GFG2</accession>
<evidence type="ECO:0000256" key="1">
    <source>
        <dbReference type="SAM" id="SignalP"/>
    </source>
</evidence>
<sequence length="137" mass="15069">MFNKALFAIFAMVMVQGVVSVPQIGFPVACEYKAGVQSVYIVAERTLELRHRGRRSNLYVESISSPLAVSQRSSQAPQTARFAATSPVSVSASSANPFLLFARLESGGWIVIYNARPCIISRDNLRLLCLALPWFES</sequence>
<feature type="signal peptide" evidence="1">
    <location>
        <begin position="1"/>
        <end position="20"/>
    </location>
</feature>
<proteinExistence type="predicted"/>
<dbReference type="AlphaFoldDB" id="A0AAD7GFG2"/>
<comment type="caution">
    <text evidence="2">The sequence shown here is derived from an EMBL/GenBank/DDBJ whole genome shotgun (WGS) entry which is preliminary data.</text>
</comment>
<keyword evidence="1" id="KW-0732">Signal</keyword>
<keyword evidence="3" id="KW-1185">Reference proteome</keyword>
<evidence type="ECO:0000313" key="2">
    <source>
        <dbReference type="EMBL" id="KAJ7692198.1"/>
    </source>
</evidence>
<protein>
    <submittedName>
        <fullName evidence="2">Uncharacterized protein</fullName>
    </submittedName>
</protein>
<dbReference type="EMBL" id="JARKIE010000053">
    <property type="protein sequence ID" value="KAJ7692198.1"/>
    <property type="molecule type" value="Genomic_DNA"/>
</dbReference>
<reference evidence="2" key="1">
    <citation type="submission" date="2023-03" db="EMBL/GenBank/DDBJ databases">
        <title>Massive genome expansion in bonnet fungi (Mycena s.s.) driven by repeated elements and novel gene families across ecological guilds.</title>
        <authorList>
            <consortium name="Lawrence Berkeley National Laboratory"/>
            <person name="Harder C.B."/>
            <person name="Miyauchi S."/>
            <person name="Viragh M."/>
            <person name="Kuo A."/>
            <person name="Thoen E."/>
            <person name="Andreopoulos B."/>
            <person name="Lu D."/>
            <person name="Skrede I."/>
            <person name="Drula E."/>
            <person name="Henrissat B."/>
            <person name="Morin E."/>
            <person name="Kohler A."/>
            <person name="Barry K."/>
            <person name="LaButti K."/>
            <person name="Morin E."/>
            <person name="Salamov A."/>
            <person name="Lipzen A."/>
            <person name="Mereny Z."/>
            <person name="Hegedus B."/>
            <person name="Baldrian P."/>
            <person name="Stursova M."/>
            <person name="Weitz H."/>
            <person name="Taylor A."/>
            <person name="Grigoriev I.V."/>
            <person name="Nagy L.G."/>
            <person name="Martin F."/>
            <person name="Kauserud H."/>
        </authorList>
    </citation>
    <scope>NUCLEOTIDE SEQUENCE</scope>
    <source>
        <strain evidence="2">CBHHK067</strain>
    </source>
</reference>
<name>A0AAD7GFG2_MYCRO</name>
<organism evidence="2 3">
    <name type="scientific">Mycena rosella</name>
    <name type="common">Pink bonnet</name>
    <name type="synonym">Agaricus rosellus</name>
    <dbReference type="NCBI Taxonomy" id="1033263"/>
    <lineage>
        <taxon>Eukaryota</taxon>
        <taxon>Fungi</taxon>
        <taxon>Dikarya</taxon>
        <taxon>Basidiomycota</taxon>
        <taxon>Agaricomycotina</taxon>
        <taxon>Agaricomycetes</taxon>
        <taxon>Agaricomycetidae</taxon>
        <taxon>Agaricales</taxon>
        <taxon>Marasmiineae</taxon>
        <taxon>Mycenaceae</taxon>
        <taxon>Mycena</taxon>
    </lineage>
</organism>
<dbReference type="Proteomes" id="UP001221757">
    <property type="component" value="Unassembled WGS sequence"/>
</dbReference>
<gene>
    <name evidence="2" type="ORF">B0H17DRAFT_543669</name>
</gene>
<evidence type="ECO:0000313" key="3">
    <source>
        <dbReference type="Proteomes" id="UP001221757"/>
    </source>
</evidence>
<feature type="chain" id="PRO_5042230665" evidence="1">
    <location>
        <begin position="21"/>
        <end position="137"/>
    </location>
</feature>